<organism evidence="1 2">
    <name type="scientific">Luteibacter flocculans</name>
    <dbReference type="NCBI Taxonomy" id="2780091"/>
    <lineage>
        <taxon>Bacteria</taxon>
        <taxon>Pseudomonadati</taxon>
        <taxon>Pseudomonadota</taxon>
        <taxon>Gammaproteobacteria</taxon>
        <taxon>Lysobacterales</taxon>
        <taxon>Rhodanobacteraceae</taxon>
        <taxon>Luteibacter</taxon>
    </lineage>
</organism>
<keyword evidence="2" id="KW-1185">Reference proteome</keyword>
<protein>
    <recommendedName>
        <fullName evidence="3">Signal transduction histidine kinase dimerisation/phosphoacceptor domain-containing protein</fullName>
    </recommendedName>
</protein>
<proteinExistence type="predicted"/>
<evidence type="ECO:0008006" key="3">
    <source>
        <dbReference type="Google" id="ProtNLM"/>
    </source>
</evidence>
<name>A0ABY4T790_9GAMM</name>
<evidence type="ECO:0000313" key="2">
    <source>
        <dbReference type="Proteomes" id="UP001056681"/>
    </source>
</evidence>
<reference evidence="1" key="1">
    <citation type="submission" date="2020-10" db="EMBL/GenBank/DDBJ databases">
        <title>Whole-genome sequence of Luteibacter sp. EIF3.</title>
        <authorList>
            <person name="Friedrich I."/>
            <person name="Hertel R."/>
            <person name="Daniel R."/>
        </authorList>
    </citation>
    <scope>NUCLEOTIDE SEQUENCE</scope>
    <source>
        <strain evidence="1">EIF3</strain>
    </source>
</reference>
<sequence>MNHSTDDDTAAPLGESRFRRETAHALSTPLGSLLLQAELIDHYLRQSKLPQAREAMATLLHDFETFGRQFRSAFSAMADIAEESTDRGDPRSSLAAALAELGEQCIPISYRGPSPQLALSEAALTALMRRLAMLATESGMTDATLVADTANGQYVVSLGGAARGDTAGKRLSLDPPQALHLAVAREIAARHGGHVSTDRPGTLVVSLPLAPPRAEG</sequence>
<evidence type="ECO:0000313" key="1">
    <source>
        <dbReference type="EMBL" id="URL60079.1"/>
    </source>
</evidence>
<dbReference type="EMBL" id="CP063231">
    <property type="protein sequence ID" value="URL60079.1"/>
    <property type="molecule type" value="Genomic_DNA"/>
</dbReference>
<gene>
    <name evidence="1" type="ORF">IM816_08380</name>
</gene>
<dbReference type="RefSeq" id="WP_250340533.1">
    <property type="nucleotide sequence ID" value="NZ_CP063231.1"/>
</dbReference>
<accession>A0ABY4T790</accession>
<dbReference type="Proteomes" id="UP001056681">
    <property type="component" value="Chromosome"/>
</dbReference>